<dbReference type="AlphaFoldDB" id="A0A1B7YIF1"/>
<feature type="compositionally biased region" description="Basic residues" evidence="1">
    <location>
        <begin position="1"/>
        <end position="10"/>
    </location>
</feature>
<dbReference type="RefSeq" id="XP_018160269.1">
    <property type="nucleotide sequence ID" value="XM_018299023.1"/>
</dbReference>
<dbReference type="EMBL" id="LTAN01000003">
    <property type="protein sequence ID" value="OBR11752.1"/>
    <property type="molecule type" value="Genomic_DNA"/>
</dbReference>
<evidence type="ECO:0000256" key="1">
    <source>
        <dbReference type="SAM" id="MobiDB-lite"/>
    </source>
</evidence>
<name>A0A1B7YIF1_COLHI</name>
<protein>
    <submittedName>
        <fullName evidence="2">Uncharacterized protein</fullName>
    </submittedName>
</protein>
<keyword evidence="3" id="KW-1185">Reference proteome</keyword>
<organism evidence="2 3">
    <name type="scientific">Colletotrichum higginsianum (strain IMI 349063)</name>
    <name type="common">Crucifer anthracnose fungus</name>
    <dbReference type="NCBI Taxonomy" id="759273"/>
    <lineage>
        <taxon>Eukaryota</taxon>
        <taxon>Fungi</taxon>
        <taxon>Dikarya</taxon>
        <taxon>Ascomycota</taxon>
        <taxon>Pezizomycotina</taxon>
        <taxon>Sordariomycetes</taxon>
        <taxon>Hypocreomycetidae</taxon>
        <taxon>Glomerellales</taxon>
        <taxon>Glomerellaceae</taxon>
        <taxon>Colletotrichum</taxon>
        <taxon>Colletotrichum destructivum species complex</taxon>
    </lineage>
</organism>
<proteinExistence type="predicted"/>
<dbReference type="VEuPathDB" id="FungiDB:CH63R_04048"/>
<dbReference type="Proteomes" id="UP000092177">
    <property type="component" value="Chromosome 3"/>
</dbReference>
<comment type="caution">
    <text evidence="2">The sequence shown here is derived from an EMBL/GenBank/DDBJ whole genome shotgun (WGS) entry which is preliminary data.</text>
</comment>
<feature type="region of interest" description="Disordered" evidence="1">
    <location>
        <begin position="1"/>
        <end position="27"/>
    </location>
</feature>
<evidence type="ECO:0000313" key="2">
    <source>
        <dbReference type="EMBL" id="OBR11752.1"/>
    </source>
</evidence>
<sequence>MGSMVKRNKARQPPTNLENAKVGNTHRQLTADKETGVERLLNPEAACAIHTSKTSRQEQEDWQACSCVPIAHRMTAPEQDVAYPQQIAIAPFDSLIKHGECGKEPLGSAVRSPQSAGSHNAMVSRSVRVCVCVSGLGVVSMALIRPARNAHADIGLQQKQNHSESAEIEIVSTTHACTKPCWRLPKSLFSRRDIGVPPKQLARGMGGSAASKGGAPLLVPSTEC</sequence>
<gene>
    <name evidence="2" type="ORF">CH63R_04048</name>
</gene>
<accession>A0A1B7YIF1</accession>
<evidence type="ECO:0000313" key="3">
    <source>
        <dbReference type="Proteomes" id="UP000092177"/>
    </source>
</evidence>
<reference evidence="3" key="1">
    <citation type="journal article" date="2017" name="BMC Genomics">
        <title>Gapless genome assembly of Colletotrichum higginsianum reveals chromosome structure and association of transposable elements with secondary metabolite gene clusters.</title>
        <authorList>
            <person name="Dallery J.-F."/>
            <person name="Lapalu N."/>
            <person name="Zampounis A."/>
            <person name="Pigne S."/>
            <person name="Luyten I."/>
            <person name="Amselem J."/>
            <person name="Wittenberg A.H.J."/>
            <person name="Zhou S."/>
            <person name="de Queiroz M.V."/>
            <person name="Robin G.P."/>
            <person name="Auger A."/>
            <person name="Hainaut M."/>
            <person name="Henrissat B."/>
            <person name="Kim K.-T."/>
            <person name="Lee Y.-H."/>
            <person name="Lespinet O."/>
            <person name="Schwartz D.C."/>
            <person name="Thon M.R."/>
            <person name="O'Connell R.J."/>
        </authorList>
    </citation>
    <scope>NUCLEOTIDE SEQUENCE [LARGE SCALE GENOMIC DNA]</scope>
    <source>
        <strain evidence="3">IMI 349063</strain>
    </source>
</reference>
<dbReference type="GeneID" id="28863130"/>
<dbReference type="KEGG" id="chig:CH63R_04048"/>